<protein>
    <submittedName>
        <fullName evidence="2">Uncharacterized protein</fullName>
    </submittedName>
</protein>
<evidence type="ECO:0000313" key="2">
    <source>
        <dbReference type="EMBL" id="KAK7475577.1"/>
    </source>
</evidence>
<evidence type="ECO:0000256" key="1">
    <source>
        <dbReference type="SAM" id="MobiDB-lite"/>
    </source>
</evidence>
<dbReference type="EMBL" id="JACVVK020000401">
    <property type="protein sequence ID" value="KAK7475577.1"/>
    <property type="molecule type" value="Genomic_DNA"/>
</dbReference>
<gene>
    <name evidence="2" type="ORF">BaRGS_00033166</name>
</gene>
<dbReference type="Proteomes" id="UP001519460">
    <property type="component" value="Unassembled WGS sequence"/>
</dbReference>
<reference evidence="2 3" key="1">
    <citation type="journal article" date="2023" name="Sci. Data">
        <title>Genome assembly of the Korean intertidal mud-creeper Batillaria attramentaria.</title>
        <authorList>
            <person name="Patra A.K."/>
            <person name="Ho P.T."/>
            <person name="Jun S."/>
            <person name="Lee S.J."/>
            <person name="Kim Y."/>
            <person name="Won Y.J."/>
        </authorList>
    </citation>
    <scope>NUCLEOTIDE SEQUENCE [LARGE SCALE GENOMIC DNA]</scope>
    <source>
        <strain evidence="2">Wonlab-2016</strain>
    </source>
</reference>
<organism evidence="2 3">
    <name type="scientific">Batillaria attramentaria</name>
    <dbReference type="NCBI Taxonomy" id="370345"/>
    <lineage>
        <taxon>Eukaryota</taxon>
        <taxon>Metazoa</taxon>
        <taxon>Spiralia</taxon>
        <taxon>Lophotrochozoa</taxon>
        <taxon>Mollusca</taxon>
        <taxon>Gastropoda</taxon>
        <taxon>Caenogastropoda</taxon>
        <taxon>Sorbeoconcha</taxon>
        <taxon>Cerithioidea</taxon>
        <taxon>Batillariidae</taxon>
        <taxon>Batillaria</taxon>
    </lineage>
</organism>
<feature type="region of interest" description="Disordered" evidence="1">
    <location>
        <begin position="37"/>
        <end position="84"/>
    </location>
</feature>
<dbReference type="AlphaFoldDB" id="A0ABD0JM87"/>
<sequence>MLAFKEAGMTARVFLPTALILDSCSVFLIKTLWDDTRRSPEGNSRVGSLVEKCCDSTPTTRPGAEENLNMKPDDKNASQEQTTLSVMKQQSLEAKRRTPLQQGSHYKLKTLALTSPFSLQPCTTFPFDILPLAN</sequence>
<accession>A0ABD0JM87</accession>
<name>A0ABD0JM87_9CAEN</name>
<keyword evidence="3" id="KW-1185">Reference proteome</keyword>
<comment type="caution">
    <text evidence="2">The sequence shown here is derived from an EMBL/GenBank/DDBJ whole genome shotgun (WGS) entry which is preliminary data.</text>
</comment>
<proteinExistence type="predicted"/>
<evidence type="ECO:0000313" key="3">
    <source>
        <dbReference type="Proteomes" id="UP001519460"/>
    </source>
</evidence>